<evidence type="ECO:0000313" key="4">
    <source>
        <dbReference type="Proteomes" id="UP000504882"/>
    </source>
</evidence>
<dbReference type="Pfam" id="PF04203">
    <property type="entry name" value="Sortase"/>
    <property type="match status" value="1"/>
</dbReference>
<comment type="caution">
    <text evidence="3">The sequence shown here is derived from an EMBL/GenBank/DDBJ whole genome shotgun (WGS) entry which is preliminary data.</text>
</comment>
<keyword evidence="4" id="KW-1185">Reference proteome</keyword>
<keyword evidence="1" id="KW-0378">Hydrolase</keyword>
<feature type="region of interest" description="Disordered" evidence="2">
    <location>
        <begin position="1"/>
        <end position="22"/>
    </location>
</feature>
<reference evidence="3 4" key="1">
    <citation type="submission" date="2019-03" db="EMBL/GenBank/DDBJ databases">
        <title>Genomic features of bacteria from cold environments.</title>
        <authorList>
            <person name="Shen L."/>
        </authorList>
    </citation>
    <scope>NUCLEOTIDE SEQUENCE [LARGE SCALE GENOMIC DNA]</scope>
    <source>
        <strain evidence="4">T3246-1</strain>
    </source>
</reference>
<organism evidence="3 4">
    <name type="scientific">Occultella glacieicola</name>
    <dbReference type="NCBI Taxonomy" id="2518684"/>
    <lineage>
        <taxon>Bacteria</taxon>
        <taxon>Bacillati</taxon>
        <taxon>Actinomycetota</taxon>
        <taxon>Actinomycetes</taxon>
        <taxon>Micrococcales</taxon>
        <taxon>Ruaniaceae</taxon>
        <taxon>Occultella</taxon>
    </lineage>
</organism>
<accession>A0ABY2E6A0</accession>
<dbReference type="Proteomes" id="UP000504882">
    <property type="component" value="Unassembled WGS sequence"/>
</dbReference>
<evidence type="ECO:0000256" key="1">
    <source>
        <dbReference type="ARBA" id="ARBA00022801"/>
    </source>
</evidence>
<name>A0ABY2E6A0_9MICO</name>
<dbReference type="InterPro" id="IPR023365">
    <property type="entry name" value="Sortase_dom-sf"/>
</dbReference>
<protein>
    <submittedName>
        <fullName evidence="3">Class E sortase</fullName>
    </submittedName>
</protein>
<dbReference type="Gene3D" id="2.40.260.10">
    <property type="entry name" value="Sortase"/>
    <property type="match status" value="1"/>
</dbReference>
<evidence type="ECO:0000256" key="2">
    <source>
        <dbReference type="SAM" id="MobiDB-lite"/>
    </source>
</evidence>
<evidence type="ECO:0000313" key="3">
    <source>
        <dbReference type="EMBL" id="TDE92827.1"/>
    </source>
</evidence>
<dbReference type="CDD" id="cd05830">
    <property type="entry name" value="Sortase_E"/>
    <property type="match status" value="1"/>
</dbReference>
<dbReference type="SUPFAM" id="SSF63817">
    <property type="entry name" value="Sortase"/>
    <property type="match status" value="1"/>
</dbReference>
<dbReference type="EMBL" id="SMNA01000006">
    <property type="protein sequence ID" value="TDE92827.1"/>
    <property type="molecule type" value="Genomic_DNA"/>
</dbReference>
<gene>
    <name evidence="3" type="ORF">EXU48_13865</name>
</gene>
<dbReference type="InterPro" id="IPR005754">
    <property type="entry name" value="Sortase"/>
</dbReference>
<dbReference type="NCBIfam" id="TIGR01076">
    <property type="entry name" value="sortase_fam"/>
    <property type="match status" value="1"/>
</dbReference>
<dbReference type="InterPro" id="IPR042003">
    <property type="entry name" value="Sortase_E"/>
</dbReference>
<proteinExistence type="predicted"/>
<sequence>METVQGLAAELSDTTGDQPVDPDRVAAVVTSPGPFVALGRLQIPAIGLDVEVGNGVDPNTLTLGPGHWPGTPLPGRPGNAVLSGHRTTHTAPFRDLDEMVEGDRITVSTPTGTATTFVVTEVLLVGVAEYTNEVLAQPEDPSARELTLFACHPEGRLTHRIVVHAQVPPA</sequence>